<comment type="pathway">
    <text evidence="1 9">Porphyrin-containing compound metabolism; protoporphyrin-IX biosynthesis; coproporphyrinogen-III from 5-aminolevulinate: step 3/4.</text>
</comment>
<evidence type="ECO:0000256" key="3">
    <source>
        <dbReference type="ARBA" id="ARBA00013109"/>
    </source>
</evidence>
<dbReference type="GO" id="GO:0006780">
    <property type="term" value="P:uroporphyrinogen III biosynthetic process"/>
    <property type="evidence" value="ECO:0007669"/>
    <property type="project" value="UniProtKB-UniRule"/>
</dbReference>
<evidence type="ECO:0000256" key="7">
    <source>
        <dbReference type="ARBA" id="ARBA00040167"/>
    </source>
</evidence>
<comment type="function">
    <text evidence="6 9">Catalyzes cyclization of the linear tetrapyrrole, hydroxymethylbilane, to the macrocyclic uroporphyrinogen III.</text>
</comment>
<evidence type="ECO:0000256" key="5">
    <source>
        <dbReference type="ARBA" id="ARBA00023244"/>
    </source>
</evidence>
<evidence type="ECO:0000256" key="9">
    <source>
        <dbReference type="RuleBase" id="RU366031"/>
    </source>
</evidence>
<dbReference type="InterPro" id="IPR039793">
    <property type="entry name" value="UROS/Hem4"/>
</dbReference>
<comment type="similarity">
    <text evidence="2 9">Belongs to the uroporphyrinogen-III synthase family.</text>
</comment>
<dbReference type="InterPro" id="IPR036108">
    <property type="entry name" value="4pyrrol_syn_uPrphyn_synt_sf"/>
</dbReference>
<dbReference type="CDD" id="cd06578">
    <property type="entry name" value="HemD"/>
    <property type="match status" value="1"/>
</dbReference>
<gene>
    <name evidence="11" type="ORF">RZ57_06760</name>
</gene>
<dbReference type="AlphaFoldDB" id="A0AAC8UD82"/>
<evidence type="ECO:0000259" key="10">
    <source>
        <dbReference type="Pfam" id="PF02602"/>
    </source>
</evidence>
<proteinExistence type="inferred from homology"/>
<dbReference type="Proteomes" id="UP000060132">
    <property type="component" value="Chromosome"/>
</dbReference>
<protein>
    <recommendedName>
        <fullName evidence="7 9">Uroporphyrinogen-III synthase</fullName>
        <ecNumber evidence="3 9">4.2.1.75</ecNumber>
    </recommendedName>
</protein>
<sequence>MNVLITYPASRAQKLVDMCQQHRIFAIYQPIFSVELGADLLDLPSAMSRLNAGDNVIILSKEAFDFAWQTLADTGFAYRADLNYFVADKYLAAYVTAKTTRPVHYPDTEQCNQLLQLGKLLQLTDKKVLILCAEEQRGLFQNQLAEAKQVQYLACYYHKHIEQLTAQLSLAKRAGIDTILIENEDVLLTLYEQIAAEDCQWLVKTRLVVISQHIANIAEKLGWQSDQVIIAGQTDNQTLLNTMLTFINKAN</sequence>
<name>A0AAC8UD82_HAEDC</name>
<evidence type="ECO:0000256" key="1">
    <source>
        <dbReference type="ARBA" id="ARBA00004772"/>
    </source>
</evidence>
<keyword evidence="5 9" id="KW-0627">Porphyrin biosynthesis</keyword>
<dbReference type="EMBL" id="CP011219">
    <property type="protein sequence ID" value="AKO32808.1"/>
    <property type="molecule type" value="Genomic_DNA"/>
</dbReference>
<evidence type="ECO:0000256" key="8">
    <source>
        <dbReference type="ARBA" id="ARBA00048617"/>
    </source>
</evidence>
<evidence type="ECO:0000313" key="11">
    <source>
        <dbReference type="EMBL" id="AKO32808.1"/>
    </source>
</evidence>
<evidence type="ECO:0000313" key="12">
    <source>
        <dbReference type="Proteomes" id="UP000060132"/>
    </source>
</evidence>
<organism evidence="11 12">
    <name type="scientific">Haemophilus ducreyi</name>
    <dbReference type="NCBI Taxonomy" id="730"/>
    <lineage>
        <taxon>Bacteria</taxon>
        <taxon>Pseudomonadati</taxon>
        <taxon>Pseudomonadota</taxon>
        <taxon>Gammaproteobacteria</taxon>
        <taxon>Pasteurellales</taxon>
        <taxon>Pasteurellaceae</taxon>
        <taxon>Haemophilus</taxon>
    </lineage>
</organism>
<dbReference type="Pfam" id="PF02602">
    <property type="entry name" value="HEM4"/>
    <property type="match status" value="1"/>
</dbReference>
<feature type="domain" description="Tetrapyrrole biosynthesis uroporphyrinogen III synthase" evidence="10">
    <location>
        <begin position="23"/>
        <end position="227"/>
    </location>
</feature>
<evidence type="ECO:0000256" key="4">
    <source>
        <dbReference type="ARBA" id="ARBA00023239"/>
    </source>
</evidence>
<dbReference type="SUPFAM" id="SSF69618">
    <property type="entry name" value="HemD-like"/>
    <property type="match status" value="1"/>
</dbReference>
<dbReference type="GO" id="GO:0004852">
    <property type="term" value="F:uroporphyrinogen-III synthase activity"/>
    <property type="evidence" value="ECO:0007669"/>
    <property type="project" value="UniProtKB-UniRule"/>
</dbReference>
<dbReference type="PANTHER" id="PTHR38042:SF1">
    <property type="entry name" value="UROPORPHYRINOGEN-III SYNTHASE, CHLOROPLASTIC"/>
    <property type="match status" value="1"/>
</dbReference>
<accession>A0AAC8UD82</accession>
<reference evidence="11 12" key="1">
    <citation type="journal article" date="2015" name="PLoS Negl. Trop. Dis.">
        <title>Haemophilus ducreyi Cutaneous Ulcer Strains Are Nearly Identical to Class I Genital Ulcer Strains.</title>
        <authorList>
            <person name="Gangaiah D."/>
            <person name="Webb K.M."/>
            <person name="Humphreys T.L."/>
            <person name="Fortney K.R."/>
            <person name="Toh E."/>
            <person name="Tai A."/>
            <person name="Katz S.S."/>
            <person name="Pillay A."/>
            <person name="Chen C.Y."/>
            <person name="Roberts S.A."/>
            <person name="Munson R.S.Jr."/>
            <person name="Spinola S.M."/>
        </authorList>
    </citation>
    <scope>NUCLEOTIDE SEQUENCE [LARGE SCALE GENOMIC DNA]</scope>
    <source>
        <strain evidence="12">CLU2</strain>
    </source>
</reference>
<dbReference type="EC" id="4.2.1.75" evidence="3 9"/>
<comment type="catalytic activity">
    <reaction evidence="8 9">
        <text>hydroxymethylbilane = uroporphyrinogen III + H2O</text>
        <dbReference type="Rhea" id="RHEA:18965"/>
        <dbReference type="ChEBI" id="CHEBI:15377"/>
        <dbReference type="ChEBI" id="CHEBI:57308"/>
        <dbReference type="ChEBI" id="CHEBI:57845"/>
        <dbReference type="EC" id="4.2.1.75"/>
    </reaction>
</comment>
<dbReference type="InterPro" id="IPR003754">
    <property type="entry name" value="4pyrrol_synth_uPrphyn_synth"/>
</dbReference>
<dbReference type="GO" id="GO:0006782">
    <property type="term" value="P:protoporphyrinogen IX biosynthetic process"/>
    <property type="evidence" value="ECO:0007669"/>
    <property type="project" value="UniProtKB-UniRule"/>
</dbReference>
<dbReference type="PANTHER" id="PTHR38042">
    <property type="entry name" value="UROPORPHYRINOGEN-III SYNTHASE, CHLOROPLASTIC"/>
    <property type="match status" value="1"/>
</dbReference>
<dbReference type="RefSeq" id="WP_010945527.1">
    <property type="nucleotide sequence ID" value="NZ_CP011218.1"/>
</dbReference>
<evidence type="ECO:0000256" key="2">
    <source>
        <dbReference type="ARBA" id="ARBA00008133"/>
    </source>
</evidence>
<evidence type="ECO:0000256" key="6">
    <source>
        <dbReference type="ARBA" id="ARBA00037589"/>
    </source>
</evidence>
<keyword evidence="4 9" id="KW-0456">Lyase</keyword>
<dbReference type="Gene3D" id="3.40.50.10090">
    <property type="match status" value="2"/>
</dbReference>